<sequence>MQYSNRFFELSLSDDIFDFRQIPEATKFITGSYVLLTSALYIIRRSLYYQLHPTDPNIDYDSITNPILQLIPSSIIKYPFSIILSNLIDTELWKVIVNLLNLLIGGSFIERNWNSSKEMFKFIFVIGSITNFVVVLVAYLLSFVFTDMRLDVPLDGNYTVIIGFPIIYKQLLPETTIVNITKPKLLSKNFRFKLLPIFVMCIMTLTELIWFHHFAQLLSIWISFFSCWIYLRFYQVLPLSNSRDEEAIVGDASDTFQLIHFFPDIIKPLLKPCFEWCYNFFTGYLHIIRPFQANEVEKGNDIAEQRGANKITDAEERRRKLALQVLEERMV</sequence>
<evidence type="ECO:0000313" key="7">
    <source>
        <dbReference type="Proteomes" id="UP000005220"/>
    </source>
</evidence>
<dbReference type="InParanoid" id="H2ARZ6"/>
<reference evidence="6 7" key="1">
    <citation type="journal article" date="2011" name="Proc. Natl. Acad. Sci. U.S.A.">
        <title>Evolutionary erosion of yeast sex chromosomes by mating-type switching accidents.</title>
        <authorList>
            <person name="Gordon J.L."/>
            <person name="Armisen D."/>
            <person name="Proux-Wera E."/>
            <person name="Oheigeartaigh S.S."/>
            <person name="Byrne K.P."/>
            <person name="Wolfe K.H."/>
        </authorList>
    </citation>
    <scope>NUCLEOTIDE SEQUENCE [LARGE SCALE GENOMIC DNA]</scope>
    <source>
        <strain evidence="7">ATCC 22294 / BCRC 22015 / CBS 2517 / CECT 1963 / NBRC 1671 / NRRL Y-8276</strain>
    </source>
</reference>
<keyword evidence="2 5" id="KW-0812">Transmembrane</keyword>
<evidence type="ECO:0000256" key="4">
    <source>
        <dbReference type="ARBA" id="ARBA00023136"/>
    </source>
</evidence>
<dbReference type="GO" id="GO:0006890">
    <property type="term" value="P:retrograde vesicle-mediated transport, Golgi to endoplasmic reticulum"/>
    <property type="evidence" value="ECO:0007669"/>
    <property type="project" value="InterPro"/>
</dbReference>
<feature type="transmembrane region" description="Helical" evidence="5">
    <location>
        <begin position="192"/>
        <end position="211"/>
    </location>
</feature>
<dbReference type="PANTHER" id="PTHR13377:SF3">
    <property type="entry name" value="TRANSMEMBRANE PROTEIN 115"/>
    <property type="match status" value="1"/>
</dbReference>
<dbReference type="RefSeq" id="XP_003956281.1">
    <property type="nucleotide sequence ID" value="XM_003956232.1"/>
</dbReference>
<dbReference type="HOGENOM" id="CLU_043563_1_0_1"/>
<dbReference type="GO" id="GO:0016020">
    <property type="term" value="C:membrane"/>
    <property type="evidence" value="ECO:0007669"/>
    <property type="project" value="UniProtKB-SubCell"/>
</dbReference>
<dbReference type="SMART" id="SM01160">
    <property type="entry name" value="DUF1751"/>
    <property type="match status" value="1"/>
</dbReference>
<dbReference type="PANTHER" id="PTHR13377">
    <property type="entry name" value="PLACENTAL PROTEIN 6"/>
    <property type="match status" value="1"/>
</dbReference>
<dbReference type="STRING" id="1071382.H2ARZ6"/>
<name>H2ARZ6_KAZAF</name>
<feature type="transmembrane region" description="Helical" evidence="5">
    <location>
        <begin position="122"/>
        <end position="146"/>
    </location>
</feature>
<evidence type="ECO:0000256" key="5">
    <source>
        <dbReference type="SAM" id="Phobius"/>
    </source>
</evidence>
<evidence type="ECO:0008006" key="8">
    <source>
        <dbReference type="Google" id="ProtNLM"/>
    </source>
</evidence>
<dbReference type="EMBL" id="HE650823">
    <property type="protein sequence ID" value="CCF57146.1"/>
    <property type="molecule type" value="Genomic_DNA"/>
</dbReference>
<dbReference type="GO" id="GO:0005794">
    <property type="term" value="C:Golgi apparatus"/>
    <property type="evidence" value="ECO:0007669"/>
    <property type="project" value="TreeGrafter"/>
</dbReference>
<dbReference type="KEGG" id="kaf:KAFR_0C01530"/>
<evidence type="ECO:0000256" key="1">
    <source>
        <dbReference type="ARBA" id="ARBA00004141"/>
    </source>
</evidence>
<gene>
    <name evidence="6" type="primary">KAFR0C01530</name>
    <name evidence="6" type="ORF">KAFR_0C01530</name>
</gene>
<dbReference type="OrthoDB" id="73612at2759"/>
<dbReference type="InterPro" id="IPR013861">
    <property type="entry name" value="TMEM115/Pdh1/Rbl19"/>
</dbReference>
<feature type="transmembrane region" description="Helical" evidence="5">
    <location>
        <begin position="158"/>
        <end position="180"/>
    </location>
</feature>
<evidence type="ECO:0000313" key="6">
    <source>
        <dbReference type="EMBL" id="CCF57146.1"/>
    </source>
</evidence>
<comment type="subcellular location">
    <subcellularLocation>
        <location evidence="1">Membrane</location>
        <topology evidence="1">Multi-pass membrane protein</topology>
    </subcellularLocation>
</comment>
<evidence type="ECO:0000256" key="2">
    <source>
        <dbReference type="ARBA" id="ARBA00022692"/>
    </source>
</evidence>
<evidence type="ECO:0000256" key="3">
    <source>
        <dbReference type="ARBA" id="ARBA00022989"/>
    </source>
</evidence>
<dbReference type="GeneID" id="13885065"/>
<keyword evidence="7" id="KW-1185">Reference proteome</keyword>
<feature type="transmembrane region" description="Helical" evidence="5">
    <location>
        <begin position="217"/>
        <end position="234"/>
    </location>
</feature>
<keyword evidence="3 5" id="KW-1133">Transmembrane helix</keyword>
<keyword evidence="4 5" id="KW-0472">Membrane</keyword>
<dbReference type="Proteomes" id="UP000005220">
    <property type="component" value="Chromosome 3"/>
</dbReference>
<protein>
    <recommendedName>
        <fullName evidence="8">Peptidase S54 rhomboid domain-containing protein</fullName>
    </recommendedName>
</protein>
<dbReference type="FunCoup" id="H2ARZ6">
    <property type="interactions" value="652"/>
</dbReference>
<proteinExistence type="predicted"/>
<dbReference type="Pfam" id="PF08551">
    <property type="entry name" value="DUF1751"/>
    <property type="match status" value="1"/>
</dbReference>
<dbReference type="AlphaFoldDB" id="H2ARZ6"/>
<organism evidence="6 7">
    <name type="scientific">Kazachstania africana (strain ATCC 22294 / BCRC 22015 / CBS 2517 / CECT 1963 / NBRC 1671 / NRRL Y-8276)</name>
    <name type="common">Yeast</name>
    <name type="synonym">Kluyveromyces africanus</name>
    <dbReference type="NCBI Taxonomy" id="1071382"/>
    <lineage>
        <taxon>Eukaryota</taxon>
        <taxon>Fungi</taxon>
        <taxon>Dikarya</taxon>
        <taxon>Ascomycota</taxon>
        <taxon>Saccharomycotina</taxon>
        <taxon>Saccharomycetes</taxon>
        <taxon>Saccharomycetales</taxon>
        <taxon>Saccharomycetaceae</taxon>
        <taxon>Kazachstania</taxon>
    </lineage>
</organism>
<dbReference type="eggNOG" id="KOG2890">
    <property type="taxonomic scope" value="Eukaryota"/>
</dbReference>
<accession>H2ARZ6</accession>